<dbReference type="EMBL" id="CP089984">
    <property type="protein sequence ID" value="WXB12931.1"/>
    <property type="molecule type" value="Genomic_DNA"/>
</dbReference>
<keyword evidence="4" id="KW-1185">Reference proteome</keyword>
<dbReference type="Gene3D" id="2.140.10.30">
    <property type="entry name" value="Dipeptidylpeptidase IV, N-terminal domain"/>
    <property type="match status" value="1"/>
</dbReference>
<name>A0ABZ2LT39_9BACT</name>
<organism evidence="3 4">
    <name type="scientific">Pendulispora albinea</name>
    <dbReference type="NCBI Taxonomy" id="2741071"/>
    <lineage>
        <taxon>Bacteria</taxon>
        <taxon>Pseudomonadati</taxon>
        <taxon>Myxococcota</taxon>
        <taxon>Myxococcia</taxon>
        <taxon>Myxococcales</taxon>
        <taxon>Sorangiineae</taxon>
        <taxon>Pendulisporaceae</taxon>
        <taxon>Pendulispora</taxon>
    </lineage>
</organism>
<evidence type="ECO:0000313" key="3">
    <source>
        <dbReference type="EMBL" id="WXB12931.1"/>
    </source>
</evidence>
<dbReference type="RefSeq" id="WP_394822551.1">
    <property type="nucleotide sequence ID" value="NZ_CP089984.1"/>
</dbReference>
<dbReference type="Pfam" id="PF00326">
    <property type="entry name" value="Peptidase_S9"/>
    <property type="match status" value="1"/>
</dbReference>
<sequence length="692" mass="75697">MVPTEDGRYVFFLRSPGDDPRNTLWEVDVATGTLREVLRPDALLQGPEVVSAEEKARRERARVRSGGFTSFEATRDGSAVVVGLSGRLFVWTRATGKARELPVSPGTIDPHLSPDGTKLAYVRNNDVYVVPLAGGKETAVTRGGTETNPHGVAEFMAQEEFERSRGFWWSPDGNSILYEDADLSAVPKWTLADPAHPEAPAQIIAYPKVGAPHATVRLAIADARAGAAKPPRKITWDGARYPYLTKVVWSKNAPPTIYVRDRAEQHGALLAIDPATGGTKVLLTEEDSAWLEIDPSVPRWLPDGSGFLWATERSGGWELELHDAHGAKTSTVVPRSMGYRHVNAVDPVKKVAYVAASNEPNRGEVWAAPFDGSAPRPVFRNTEATVWASFGDSTQLYAFSEATVRAEHRFGVRSVDGAVNIAIPSVAKAPPFAPNIEYASVGKDDVRVALVRPRNFDAKRRYPVIDNIYGGPINNMVVSDAKRYLDQQWLADTVQAVVVMIDSRGTMYRGRAWQRAFRDRFGDLPIVGHAEALSDLGQKFPELDVSRVGIYGWSGGGYYSAMAILRRPDVFKAAVAGALVADMADYDALLERFLGTPPNKAYDDASLLLWAAKPPTPAAPARPILWIHGTADDNVYLLHGLKFAEAMARGGRPMEFMPLGGQTHMVSAPESIAAVRKRTAEYFREHLHASKN</sequence>
<evidence type="ECO:0000259" key="1">
    <source>
        <dbReference type="Pfam" id="PF00326"/>
    </source>
</evidence>
<feature type="domain" description="Dipeptidylpeptidase IV N-terminal" evidence="2">
    <location>
        <begin position="87"/>
        <end position="397"/>
    </location>
</feature>
<dbReference type="InterPro" id="IPR050278">
    <property type="entry name" value="Serine_Prot_S9B/DPPIV"/>
</dbReference>
<dbReference type="InterPro" id="IPR029058">
    <property type="entry name" value="AB_hydrolase_fold"/>
</dbReference>
<evidence type="ECO:0000259" key="2">
    <source>
        <dbReference type="Pfam" id="PF00930"/>
    </source>
</evidence>
<dbReference type="PANTHER" id="PTHR11731:SF193">
    <property type="entry name" value="DIPEPTIDYL PEPTIDASE 9"/>
    <property type="match status" value="1"/>
</dbReference>
<evidence type="ECO:0000313" key="4">
    <source>
        <dbReference type="Proteomes" id="UP001370348"/>
    </source>
</evidence>
<dbReference type="InterPro" id="IPR002469">
    <property type="entry name" value="Peptidase_S9B_N"/>
</dbReference>
<dbReference type="Pfam" id="PF00930">
    <property type="entry name" value="DPPIV_N"/>
    <property type="match status" value="1"/>
</dbReference>
<dbReference type="SUPFAM" id="SSF82171">
    <property type="entry name" value="DPP6 N-terminal domain-like"/>
    <property type="match status" value="1"/>
</dbReference>
<accession>A0ABZ2LT39</accession>
<dbReference type="PANTHER" id="PTHR11731">
    <property type="entry name" value="PROTEASE FAMILY S9B,C DIPEPTIDYL-PEPTIDASE IV-RELATED"/>
    <property type="match status" value="1"/>
</dbReference>
<dbReference type="SUPFAM" id="SSF53474">
    <property type="entry name" value="alpha/beta-Hydrolases"/>
    <property type="match status" value="1"/>
</dbReference>
<proteinExistence type="predicted"/>
<feature type="domain" description="Peptidase S9 prolyl oligopeptidase catalytic" evidence="1">
    <location>
        <begin position="495"/>
        <end position="688"/>
    </location>
</feature>
<dbReference type="InterPro" id="IPR001375">
    <property type="entry name" value="Peptidase_S9_cat"/>
</dbReference>
<reference evidence="3 4" key="1">
    <citation type="submission" date="2021-12" db="EMBL/GenBank/DDBJ databases">
        <title>Discovery of the Pendulisporaceae a myxobacterial family with distinct sporulation behavior and unique specialized metabolism.</title>
        <authorList>
            <person name="Garcia R."/>
            <person name="Popoff A."/>
            <person name="Bader C.D."/>
            <person name="Loehr J."/>
            <person name="Walesch S."/>
            <person name="Walt C."/>
            <person name="Boldt J."/>
            <person name="Bunk B."/>
            <person name="Haeckl F.J.F.P.J."/>
            <person name="Gunesch A.P."/>
            <person name="Birkelbach J."/>
            <person name="Nuebel U."/>
            <person name="Pietschmann T."/>
            <person name="Bach T."/>
            <person name="Mueller R."/>
        </authorList>
    </citation>
    <scope>NUCLEOTIDE SEQUENCE [LARGE SCALE GENOMIC DNA]</scope>
    <source>
        <strain evidence="3 4">MSr11954</strain>
    </source>
</reference>
<dbReference type="Proteomes" id="UP001370348">
    <property type="component" value="Chromosome"/>
</dbReference>
<dbReference type="Gene3D" id="3.40.50.1820">
    <property type="entry name" value="alpha/beta hydrolase"/>
    <property type="match status" value="1"/>
</dbReference>
<gene>
    <name evidence="3" type="ORF">LZC94_34410</name>
</gene>
<protein>
    <submittedName>
        <fullName evidence="3">S9 family peptidase</fullName>
    </submittedName>
</protein>